<dbReference type="FunFam" id="1.25.40.10:FF:000442">
    <property type="entry name" value="Pentatricopeptide repeat-containing protein At3g49710"/>
    <property type="match status" value="1"/>
</dbReference>
<evidence type="ECO:0000256" key="3">
    <source>
        <dbReference type="SAM" id="MobiDB-lite"/>
    </source>
</evidence>
<evidence type="ECO:0000313" key="4">
    <source>
        <dbReference type="EMBL" id="KAJ4847498.1"/>
    </source>
</evidence>
<dbReference type="InterPro" id="IPR046960">
    <property type="entry name" value="PPR_At4g14850-like_plant"/>
</dbReference>
<dbReference type="Gene3D" id="1.25.40.10">
    <property type="entry name" value="Tetratricopeptide repeat domain"/>
    <property type="match status" value="4"/>
</dbReference>
<feature type="compositionally biased region" description="Low complexity" evidence="3">
    <location>
        <begin position="1"/>
        <end position="11"/>
    </location>
</feature>
<dbReference type="InterPro" id="IPR046848">
    <property type="entry name" value="E_motif"/>
</dbReference>
<dbReference type="EMBL" id="JAKUCV010001139">
    <property type="protein sequence ID" value="KAJ4847498.1"/>
    <property type="molecule type" value="Genomic_DNA"/>
</dbReference>
<dbReference type="NCBIfam" id="TIGR00756">
    <property type="entry name" value="PPR"/>
    <property type="match status" value="5"/>
</dbReference>
<dbReference type="Pfam" id="PF20431">
    <property type="entry name" value="E_motif"/>
    <property type="match status" value="1"/>
</dbReference>
<accession>A0A9Q0JMS4</accession>
<feature type="repeat" description="PPR" evidence="2">
    <location>
        <begin position="290"/>
        <end position="324"/>
    </location>
</feature>
<sequence length="587" mass="66193">MPSSSFLPPKLSKFHSNPRKHPWKQLPCILQPFFDISSKTQLTKAVSSLELLTRKGILLPTRALTYLIRQCASFKSLRLGKWVHLHLKITGRRRPNTFLENNLIFMYLECGDHDAAYKVFDKMSVRNVYSWNNMLSGYAKLGMVRPARRLFDRMPEKDVVSWNTMVMAYTQSGVYGEAVRLFRELRRLEIGYNQYTFAGLLTVCAKSKDLWLTRQVHGQVLVVGFLSNMVIASSLMDAYAKCGEMGNAQRVFDLMNVKDVHAWTTIVSGYARWGDMEAACELFHLMPYKNPVSWTALIAGYVRNGFGHKALKLFAEMMVHRIPADQYTFSSCLCACASLALVKHGKQIHGYLVRINFRPNTIVVSSLVDMYSKCGCLVIARQVFDLAGDKQQVVLWNTMISALAQHGRGGEAIQLFDEMVGTQVKPDRITLVVTLSACSHSGLVQEGLRLFDSMNGDHGIIPDQEHYACLIDLLGRAGQFDKLISQLEKMACEPNEQIWNAFLGVCQIQGNLELGREVAQQLIELDPQSSAAYVLLSSAYAADGRWELVEKVRQLMKKRHAKKERAISSIEIDNKVHSSTDLGSIHP</sequence>
<dbReference type="Proteomes" id="UP001141552">
    <property type="component" value="Unassembled WGS sequence"/>
</dbReference>
<reference evidence="4" key="1">
    <citation type="submission" date="2022-02" db="EMBL/GenBank/DDBJ databases">
        <authorList>
            <person name="Henning P.M."/>
            <person name="McCubbin A.G."/>
            <person name="Shore J.S."/>
        </authorList>
    </citation>
    <scope>NUCLEOTIDE SEQUENCE</scope>
    <source>
        <strain evidence="4">F60SS</strain>
        <tissue evidence="4">Leaves</tissue>
    </source>
</reference>
<dbReference type="GO" id="GO:0003723">
    <property type="term" value="F:RNA binding"/>
    <property type="evidence" value="ECO:0007669"/>
    <property type="project" value="InterPro"/>
</dbReference>
<feature type="repeat" description="PPR" evidence="2">
    <location>
        <begin position="259"/>
        <end position="289"/>
    </location>
</feature>
<comment type="caution">
    <text evidence="4">The sequence shown here is derived from an EMBL/GenBank/DDBJ whole genome shotgun (WGS) entry which is preliminary data.</text>
</comment>
<dbReference type="OrthoDB" id="185373at2759"/>
<gene>
    <name evidence="4" type="primary">PCMPE48</name>
    <name evidence="4" type="ORF">Tsubulata_011396</name>
</gene>
<evidence type="ECO:0000256" key="1">
    <source>
        <dbReference type="ARBA" id="ARBA00022737"/>
    </source>
</evidence>
<feature type="region of interest" description="Disordered" evidence="3">
    <location>
        <begin position="1"/>
        <end position="20"/>
    </location>
</feature>
<protein>
    <submittedName>
        <fullName evidence="4">Pentatricopeptide repeat-containing protein</fullName>
    </submittedName>
</protein>
<dbReference type="AlphaFoldDB" id="A0A9Q0JMS4"/>
<keyword evidence="5" id="KW-1185">Reference proteome</keyword>
<keyword evidence="1" id="KW-0677">Repeat</keyword>
<dbReference type="InterPro" id="IPR011990">
    <property type="entry name" value="TPR-like_helical_dom_sf"/>
</dbReference>
<reference evidence="4" key="2">
    <citation type="journal article" date="2023" name="Plants (Basel)">
        <title>Annotation of the Turnera subulata (Passifloraceae) Draft Genome Reveals the S-Locus Evolved after the Divergence of Turneroideae from Passifloroideae in a Stepwise Manner.</title>
        <authorList>
            <person name="Henning P.M."/>
            <person name="Roalson E.H."/>
            <person name="Mir W."/>
            <person name="McCubbin A.G."/>
            <person name="Shore J.S."/>
        </authorList>
    </citation>
    <scope>NUCLEOTIDE SEQUENCE</scope>
    <source>
        <strain evidence="4">F60SS</strain>
    </source>
</reference>
<dbReference type="Pfam" id="PF01535">
    <property type="entry name" value="PPR"/>
    <property type="match status" value="3"/>
</dbReference>
<evidence type="ECO:0000256" key="2">
    <source>
        <dbReference type="PROSITE-ProRule" id="PRU00708"/>
    </source>
</evidence>
<dbReference type="InterPro" id="IPR002885">
    <property type="entry name" value="PPR_rpt"/>
</dbReference>
<evidence type="ECO:0000313" key="5">
    <source>
        <dbReference type="Proteomes" id="UP001141552"/>
    </source>
</evidence>
<dbReference type="PANTHER" id="PTHR47926">
    <property type="entry name" value="PENTATRICOPEPTIDE REPEAT-CONTAINING PROTEIN"/>
    <property type="match status" value="1"/>
</dbReference>
<dbReference type="PROSITE" id="PS51375">
    <property type="entry name" value="PPR"/>
    <property type="match status" value="4"/>
</dbReference>
<proteinExistence type="predicted"/>
<feature type="repeat" description="PPR" evidence="2">
    <location>
        <begin position="392"/>
        <end position="426"/>
    </location>
</feature>
<dbReference type="GO" id="GO:0009451">
    <property type="term" value="P:RNA modification"/>
    <property type="evidence" value="ECO:0007669"/>
    <property type="project" value="InterPro"/>
</dbReference>
<dbReference type="FunFam" id="1.25.40.10:FF:000090">
    <property type="entry name" value="Pentatricopeptide repeat-containing protein, chloroplastic"/>
    <property type="match status" value="1"/>
</dbReference>
<dbReference type="Pfam" id="PF13041">
    <property type="entry name" value="PPR_2"/>
    <property type="match status" value="3"/>
</dbReference>
<organism evidence="4 5">
    <name type="scientific">Turnera subulata</name>
    <dbReference type="NCBI Taxonomy" id="218843"/>
    <lineage>
        <taxon>Eukaryota</taxon>
        <taxon>Viridiplantae</taxon>
        <taxon>Streptophyta</taxon>
        <taxon>Embryophyta</taxon>
        <taxon>Tracheophyta</taxon>
        <taxon>Spermatophyta</taxon>
        <taxon>Magnoliopsida</taxon>
        <taxon>eudicotyledons</taxon>
        <taxon>Gunneridae</taxon>
        <taxon>Pentapetalae</taxon>
        <taxon>rosids</taxon>
        <taxon>fabids</taxon>
        <taxon>Malpighiales</taxon>
        <taxon>Passifloraceae</taxon>
        <taxon>Turnera</taxon>
    </lineage>
</organism>
<feature type="repeat" description="PPR" evidence="2">
    <location>
        <begin position="127"/>
        <end position="161"/>
    </location>
</feature>
<name>A0A9Q0JMS4_9ROSI</name>
<dbReference type="SUPFAM" id="SSF48452">
    <property type="entry name" value="TPR-like"/>
    <property type="match status" value="1"/>
</dbReference>
<dbReference type="PANTHER" id="PTHR47926:SF465">
    <property type="entry name" value="PENTATRICOPEPTIDE REPEAT (PPR-LIKE) SUPERFAMILY PROTEIN"/>
    <property type="match status" value="1"/>
</dbReference>